<evidence type="ECO:0000313" key="3">
    <source>
        <dbReference type="Proteomes" id="UP000800094"/>
    </source>
</evidence>
<name>A0A6A6HUP7_9PLEO</name>
<evidence type="ECO:0000259" key="1">
    <source>
        <dbReference type="Pfam" id="PF00350"/>
    </source>
</evidence>
<dbReference type="Pfam" id="PF00350">
    <property type="entry name" value="Dynamin_N"/>
    <property type="match status" value="1"/>
</dbReference>
<feature type="domain" description="Dynamin N-terminal" evidence="1">
    <location>
        <begin position="268"/>
        <end position="371"/>
    </location>
</feature>
<dbReference type="Proteomes" id="UP000800094">
    <property type="component" value="Unassembled WGS sequence"/>
</dbReference>
<dbReference type="GeneID" id="54587472"/>
<dbReference type="InterPro" id="IPR045063">
    <property type="entry name" value="Dynamin_N"/>
</dbReference>
<dbReference type="PANTHER" id="PTHR36681:SF3">
    <property type="entry name" value="NUCLEAR GTPASE, GERMINAL CENTER-ASSOCIATED, TANDEM DUPLICATE 3"/>
    <property type="match status" value="1"/>
</dbReference>
<gene>
    <name evidence="2" type="ORF">BU26DRAFT_571498</name>
</gene>
<organism evidence="2 3">
    <name type="scientific">Trematosphaeria pertusa</name>
    <dbReference type="NCBI Taxonomy" id="390896"/>
    <lineage>
        <taxon>Eukaryota</taxon>
        <taxon>Fungi</taxon>
        <taxon>Dikarya</taxon>
        <taxon>Ascomycota</taxon>
        <taxon>Pezizomycotina</taxon>
        <taxon>Dothideomycetes</taxon>
        <taxon>Pleosporomycetidae</taxon>
        <taxon>Pleosporales</taxon>
        <taxon>Massarineae</taxon>
        <taxon>Trematosphaeriaceae</taxon>
        <taxon>Trematosphaeria</taxon>
    </lineage>
</organism>
<proteinExistence type="predicted"/>
<protein>
    <recommendedName>
        <fullName evidence="1">Dynamin N-terminal domain-containing protein</fullName>
    </recommendedName>
</protein>
<dbReference type="PANTHER" id="PTHR36681">
    <property type="entry name" value="NUCLEAR GTPASE, GERMINAL CENTER-ASSOCIATED, TANDEM DUPLICATE 3"/>
    <property type="match status" value="1"/>
</dbReference>
<evidence type="ECO:0000313" key="2">
    <source>
        <dbReference type="EMBL" id="KAF2241747.1"/>
    </source>
</evidence>
<dbReference type="InterPro" id="IPR027417">
    <property type="entry name" value="P-loop_NTPase"/>
</dbReference>
<keyword evidence="3" id="KW-1185">Reference proteome</keyword>
<dbReference type="EMBL" id="ML987210">
    <property type="protein sequence ID" value="KAF2241747.1"/>
    <property type="molecule type" value="Genomic_DNA"/>
</dbReference>
<sequence>MASDYKVLPFETWKPSYDKEKTIKLAKPMAAKAYNPKDEQPPDMAWFRLNKQYIDSEIFGIFQKVMNRLVHGRPQDLELADLQVAAVGVKEVHFEQAKDVGIVGQQAMGKSLLINALLHRRNLSKTSAAGGACTASAIKYVHKPGMEDFGEVYDAAIQFMDDTELNEIISEHARRYYHFHFSNKVDPMYHDEEERAALTAESFFGLLWNAYNDEEAAEALRPLLLPAHIDNGALLREALKMAHRRMQEAGADEHRMKQFLDMGAAALMEETQNYIAQHESLPSLWPIVSHVRISMGSALLRNAVSIVDLPGLGDLNHSRTAATNSIRRKADFEIIVAKSDRVTTEEVVDQQIKQSIRAHGAKNTILVLTKIDEFFLDNHSVESVIERNPNQPFPLIKELVLATEVSQNEIEDKFRDALEEDEDADCTDLAEKVDALSAYQEYLKKTAQCAFVKQRAEMLEGQMRNKYKDMDPDPIKVFSVSSSLYIDWMKKRRREDPVLTPEMTGIPKLRQFLLGISADANLEAYREHVASTLPNFLGKIARITDHENKNDAYAEIRPFFNELLDGLKEAHELSFSN</sequence>
<dbReference type="OrthoDB" id="3598281at2759"/>
<reference evidence="2" key="1">
    <citation type="journal article" date="2020" name="Stud. Mycol.">
        <title>101 Dothideomycetes genomes: a test case for predicting lifestyles and emergence of pathogens.</title>
        <authorList>
            <person name="Haridas S."/>
            <person name="Albert R."/>
            <person name="Binder M."/>
            <person name="Bloem J."/>
            <person name="Labutti K."/>
            <person name="Salamov A."/>
            <person name="Andreopoulos B."/>
            <person name="Baker S."/>
            <person name="Barry K."/>
            <person name="Bills G."/>
            <person name="Bluhm B."/>
            <person name="Cannon C."/>
            <person name="Castanera R."/>
            <person name="Culley D."/>
            <person name="Daum C."/>
            <person name="Ezra D."/>
            <person name="Gonzalez J."/>
            <person name="Henrissat B."/>
            <person name="Kuo A."/>
            <person name="Liang C."/>
            <person name="Lipzen A."/>
            <person name="Lutzoni F."/>
            <person name="Magnuson J."/>
            <person name="Mondo S."/>
            <person name="Nolan M."/>
            <person name="Ohm R."/>
            <person name="Pangilinan J."/>
            <person name="Park H.-J."/>
            <person name="Ramirez L."/>
            <person name="Alfaro M."/>
            <person name="Sun H."/>
            <person name="Tritt A."/>
            <person name="Yoshinaga Y."/>
            <person name="Zwiers L.-H."/>
            <person name="Turgeon B."/>
            <person name="Goodwin S."/>
            <person name="Spatafora J."/>
            <person name="Crous P."/>
            <person name="Grigoriev I."/>
        </authorList>
    </citation>
    <scope>NUCLEOTIDE SEQUENCE</scope>
    <source>
        <strain evidence="2">CBS 122368</strain>
    </source>
</reference>
<dbReference type="AlphaFoldDB" id="A0A6A6HUP7"/>
<dbReference type="RefSeq" id="XP_033676751.1">
    <property type="nucleotide sequence ID" value="XM_033834142.1"/>
</dbReference>
<accession>A0A6A6HUP7</accession>
<dbReference type="Gene3D" id="3.40.50.300">
    <property type="entry name" value="P-loop containing nucleotide triphosphate hydrolases"/>
    <property type="match status" value="1"/>
</dbReference>
<dbReference type="SUPFAM" id="SSF52540">
    <property type="entry name" value="P-loop containing nucleoside triphosphate hydrolases"/>
    <property type="match status" value="1"/>
</dbReference>